<evidence type="ECO:0000256" key="9">
    <source>
        <dbReference type="ARBA" id="ARBA00023136"/>
    </source>
</evidence>
<evidence type="ECO:0000256" key="10">
    <source>
        <dbReference type="RuleBase" id="RU365087"/>
    </source>
</evidence>
<name>D7VHX1_SPHSI</name>
<keyword evidence="9 10" id="KW-0472">Membrane</keyword>
<reference evidence="12" key="1">
    <citation type="submission" date="2010-07" db="EMBL/GenBank/DDBJ databases">
        <authorList>
            <person name="Muzny D."/>
            <person name="Qin X."/>
            <person name="Buhay C."/>
            <person name="Dugan-Rocha S."/>
            <person name="Ding Y."/>
            <person name="Chen G."/>
            <person name="Hawes A."/>
            <person name="Holder M."/>
            <person name="Jhangiani S."/>
            <person name="Johnson A."/>
            <person name="Khan Z."/>
            <person name="Li Z."/>
            <person name="Liu W."/>
            <person name="Liu X."/>
            <person name="Perez L."/>
            <person name="Shen H."/>
            <person name="Wang Q."/>
            <person name="Watt J."/>
            <person name="Xi L."/>
            <person name="Xin Y."/>
            <person name="Zhou J."/>
            <person name="Deng J."/>
            <person name="Jiang H."/>
            <person name="Liu Y."/>
            <person name="Qu J."/>
            <person name="Song X.-Z."/>
            <person name="Zhang L."/>
            <person name="Villasana D."/>
            <person name="Johnson A."/>
            <person name="Liu J."/>
            <person name="Liyanage D."/>
            <person name="Lorensuhewa L."/>
            <person name="Robinson T."/>
            <person name="Song A."/>
            <person name="Song B.-B."/>
            <person name="Dinh H."/>
            <person name="Thornton R."/>
            <person name="Coyle M."/>
            <person name="Francisco L."/>
            <person name="Jackson L."/>
            <person name="Javaid M."/>
            <person name="Korchina V."/>
            <person name="Kovar C."/>
            <person name="Mata R."/>
            <person name="Mathew T."/>
            <person name="Ngo R."/>
            <person name="Nguyen L."/>
            <person name="Nguyen N."/>
            <person name="Okwuonu G."/>
            <person name="Ongeri F."/>
            <person name="Pham C."/>
            <person name="Simmons D."/>
            <person name="Wilczek-Boney K."/>
            <person name="Hale W."/>
            <person name="Jakkamsetti A."/>
            <person name="Pham P."/>
            <person name="Ruth R."/>
            <person name="San Lucas F."/>
            <person name="Warren J."/>
            <person name="Zhang J."/>
            <person name="Zhao Z."/>
            <person name="Zhou C."/>
            <person name="Zhu D."/>
            <person name="Lee S."/>
            <person name="Bess C."/>
            <person name="Blankenburg K."/>
            <person name="Forbes L."/>
            <person name="Fu Q."/>
            <person name="Gubbala S."/>
            <person name="Hirani K."/>
            <person name="Jayaseelan J.C."/>
            <person name="Lara F."/>
            <person name="Munidasa M."/>
            <person name="Palculict T."/>
            <person name="Patil S."/>
            <person name="Pu L.-L."/>
            <person name="Saada N."/>
            <person name="Tang L."/>
            <person name="Weissenberger G."/>
            <person name="Zhu Y."/>
            <person name="Hemphill L."/>
            <person name="Shang Y."/>
            <person name="Youmans B."/>
            <person name="Ayvaz T."/>
            <person name="Ross M."/>
            <person name="Santibanez J."/>
            <person name="Aqrawi P."/>
            <person name="Gross S."/>
            <person name="Joshi V."/>
            <person name="Fowler G."/>
            <person name="Nazareth L."/>
            <person name="Reid J."/>
            <person name="Worley K."/>
            <person name="Petrosino J."/>
            <person name="Highlander S."/>
            <person name="Gibbs R."/>
        </authorList>
    </citation>
    <scope>NUCLEOTIDE SEQUENCE [LARGE SCALE GENOMIC DNA]</scope>
    <source>
        <strain evidence="12">ATCC 33861</strain>
    </source>
</reference>
<dbReference type="NCBIfam" id="TIGR00810">
    <property type="entry name" value="secG"/>
    <property type="match status" value="1"/>
</dbReference>
<comment type="subcellular location">
    <subcellularLocation>
        <location evidence="1 10">Cell membrane</location>
        <topology evidence="1 10">Multi-pass membrane protein</topology>
    </subcellularLocation>
</comment>
<evidence type="ECO:0000256" key="6">
    <source>
        <dbReference type="ARBA" id="ARBA00022927"/>
    </source>
</evidence>
<comment type="similarity">
    <text evidence="2 10">Belongs to the SecG family.</text>
</comment>
<evidence type="ECO:0000256" key="2">
    <source>
        <dbReference type="ARBA" id="ARBA00008445"/>
    </source>
</evidence>
<organism evidence="12 13">
    <name type="scientific">Sphingobacterium spiritivorum ATCC 33861</name>
    <dbReference type="NCBI Taxonomy" id="525373"/>
    <lineage>
        <taxon>Bacteria</taxon>
        <taxon>Pseudomonadati</taxon>
        <taxon>Bacteroidota</taxon>
        <taxon>Sphingobacteriia</taxon>
        <taxon>Sphingobacteriales</taxon>
        <taxon>Sphingobacteriaceae</taxon>
        <taxon>Sphingobacterium</taxon>
    </lineage>
</organism>
<keyword evidence="7 10" id="KW-1133">Transmembrane helix</keyword>
<dbReference type="HOGENOM" id="CLU_094156_1_0_10"/>
<comment type="caution">
    <text evidence="10">Lacks conserved residue(s) required for the propagation of feature annotation.</text>
</comment>
<evidence type="ECO:0000256" key="4">
    <source>
        <dbReference type="ARBA" id="ARBA00022475"/>
    </source>
</evidence>
<dbReference type="PRINTS" id="PR01651">
    <property type="entry name" value="SECGEXPORT"/>
</dbReference>
<dbReference type="InterPro" id="IPR004692">
    <property type="entry name" value="SecG"/>
</dbReference>
<dbReference type="GO" id="GO:0043952">
    <property type="term" value="P:protein transport by the Sec complex"/>
    <property type="evidence" value="ECO:0007669"/>
    <property type="project" value="TreeGrafter"/>
</dbReference>
<feature type="compositionally biased region" description="Low complexity" evidence="11">
    <location>
        <begin position="93"/>
        <end position="117"/>
    </location>
</feature>
<keyword evidence="13" id="KW-1185">Reference proteome</keyword>
<evidence type="ECO:0000256" key="7">
    <source>
        <dbReference type="ARBA" id="ARBA00022989"/>
    </source>
</evidence>
<dbReference type="Pfam" id="PF03840">
    <property type="entry name" value="SecG"/>
    <property type="match status" value="1"/>
</dbReference>
<keyword evidence="8 10" id="KW-0811">Translocation</keyword>
<dbReference type="eggNOG" id="COG1314">
    <property type="taxonomic scope" value="Bacteria"/>
</dbReference>
<evidence type="ECO:0000313" key="12">
    <source>
        <dbReference type="EMBL" id="EFK59673.1"/>
    </source>
</evidence>
<evidence type="ECO:0000256" key="3">
    <source>
        <dbReference type="ARBA" id="ARBA00022448"/>
    </source>
</evidence>
<keyword evidence="3 10" id="KW-0813">Transport</keyword>
<comment type="function">
    <text evidence="10">Involved in protein export. Participates in an early event of protein translocation.</text>
</comment>
<sequence length="123" mass="12597">MQTLLIVLIILTSVLLALMVLIQNPKGGGLSSGFSGGSNLMGVKRTGDFLEKGTWTLVIALMVFCLAVNILGPSKGGAASKGGLSDQIEAPAQQGPLNLNPAQQQQQQQQAPAAAPGKTDSAK</sequence>
<evidence type="ECO:0000256" key="11">
    <source>
        <dbReference type="SAM" id="MobiDB-lite"/>
    </source>
</evidence>
<evidence type="ECO:0000256" key="1">
    <source>
        <dbReference type="ARBA" id="ARBA00004651"/>
    </source>
</evidence>
<keyword evidence="4 10" id="KW-1003">Cell membrane</keyword>
<comment type="caution">
    <text evidence="12">The sequence shown here is derived from an EMBL/GenBank/DDBJ whole genome shotgun (WGS) entry which is preliminary data.</text>
</comment>
<feature type="region of interest" description="Disordered" evidence="11">
    <location>
        <begin position="76"/>
        <end position="123"/>
    </location>
</feature>
<accession>D7VHX1</accession>
<dbReference type="RefSeq" id="WP_002997812.1">
    <property type="nucleotide sequence ID" value="NZ_GL379771.1"/>
</dbReference>
<gene>
    <name evidence="12" type="primary">secG</name>
    <name evidence="12" type="ORF">HMPREF0766_10590</name>
</gene>
<keyword evidence="5 10" id="KW-0812">Transmembrane</keyword>
<dbReference type="GO" id="GO:0009306">
    <property type="term" value="P:protein secretion"/>
    <property type="evidence" value="ECO:0007669"/>
    <property type="project" value="UniProtKB-UniRule"/>
</dbReference>
<dbReference type="STRING" id="525373.HMPREF0766_10590"/>
<dbReference type="PANTHER" id="PTHR34182">
    <property type="entry name" value="PROTEIN-EXPORT MEMBRANE PROTEIN SECG"/>
    <property type="match status" value="1"/>
</dbReference>
<feature type="transmembrane region" description="Helical" evidence="10">
    <location>
        <begin position="55"/>
        <end position="72"/>
    </location>
</feature>
<proteinExistence type="inferred from homology"/>
<dbReference type="Proteomes" id="UP000006258">
    <property type="component" value="Unassembled WGS sequence"/>
</dbReference>
<evidence type="ECO:0000313" key="13">
    <source>
        <dbReference type="Proteomes" id="UP000006258"/>
    </source>
</evidence>
<evidence type="ECO:0000256" key="8">
    <source>
        <dbReference type="ARBA" id="ARBA00023010"/>
    </source>
</evidence>
<dbReference type="GeneID" id="95429170"/>
<evidence type="ECO:0000256" key="5">
    <source>
        <dbReference type="ARBA" id="ARBA00022692"/>
    </source>
</evidence>
<protein>
    <recommendedName>
        <fullName evidence="10">Protein-export membrane protein SecG</fullName>
    </recommendedName>
</protein>
<keyword evidence="6 10" id="KW-0653">Protein transport</keyword>
<dbReference type="PANTHER" id="PTHR34182:SF1">
    <property type="entry name" value="PROTEIN-EXPORT MEMBRANE PROTEIN SECG"/>
    <property type="match status" value="1"/>
</dbReference>
<dbReference type="GO" id="GO:0015450">
    <property type="term" value="F:protein-transporting ATPase activity"/>
    <property type="evidence" value="ECO:0007669"/>
    <property type="project" value="UniProtKB-UniRule"/>
</dbReference>
<dbReference type="GO" id="GO:0005886">
    <property type="term" value="C:plasma membrane"/>
    <property type="evidence" value="ECO:0007669"/>
    <property type="project" value="UniProtKB-SubCell"/>
</dbReference>
<dbReference type="AlphaFoldDB" id="D7VHX1"/>
<dbReference type="OrthoDB" id="1122493at2"/>
<dbReference type="GO" id="GO:0065002">
    <property type="term" value="P:intracellular protein transmembrane transport"/>
    <property type="evidence" value="ECO:0007669"/>
    <property type="project" value="TreeGrafter"/>
</dbReference>
<dbReference type="EMBL" id="ACHA02000002">
    <property type="protein sequence ID" value="EFK59673.1"/>
    <property type="molecule type" value="Genomic_DNA"/>
</dbReference>